<name>A0A166BMA4_9AGAM</name>
<proteinExistence type="predicted"/>
<organism evidence="2 3">
    <name type="scientific">Sistotremastrum suecicum HHB10207 ss-3</name>
    <dbReference type="NCBI Taxonomy" id="1314776"/>
    <lineage>
        <taxon>Eukaryota</taxon>
        <taxon>Fungi</taxon>
        <taxon>Dikarya</taxon>
        <taxon>Basidiomycota</taxon>
        <taxon>Agaricomycotina</taxon>
        <taxon>Agaricomycetes</taxon>
        <taxon>Sistotremastrales</taxon>
        <taxon>Sistotremastraceae</taxon>
        <taxon>Sistotremastrum</taxon>
    </lineage>
</organism>
<evidence type="ECO:0000313" key="2">
    <source>
        <dbReference type="EMBL" id="KZT36540.1"/>
    </source>
</evidence>
<evidence type="ECO:0000256" key="1">
    <source>
        <dbReference type="SAM" id="SignalP"/>
    </source>
</evidence>
<feature type="chain" id="PRO_5007871282" evidence="1">
    <location>
        <begin position="26"/>
        <end position="54"/>
    </location>
</feature>
<accession>A0A166BMA4</accession>
<dbReference type="Proteomes" id="UP000076798">
    <property type="component" value="Unassembled WGS sequence"/>
</dbReference>
<dbReference type="AlphaFoldDB" id="A0A166BMA4"/>
<keyword evidence="1" id="KW-0732">Signal</keyword>
<protein>
    <submittedName>
        <fullName evidence="2">Uncharacterized protein</fullName>
    </submittedName>
</protein>
<feature type="signal peptide" evidence="1">
    <location>
        <begin position="1"/>
        <end position="25"/>
    </location>
</feature>
<dbReference type="EMBL" id="KV428104">
    <property type="protein sequence ID" value="KZT36540.1"/>
    <property type="molecule type" value="Genomic_DNA"/>
</dbReference>
<sequence>MQLKQYTFTALATAVVFATTALAAANPEPTFSERPCPKPPAAWYEPLLYQVAES</sequence>
<evidence type="ECO:0000313" key="3">
    <source>
        <dbReference type="Proteomes" id="UP000076798"/>
    </source>
</evidence>
<keyword evidence="3" id="KW-1185">Reference proteome</keyword>
<gene>
    <name evidence="2" type="ORF">SISSUDRAFT_1063554</name>
</gene>
<reference evidence="2 3" key="1">
    <citation type="journal article" date="2016" name="Mol. Biol. Evol.">
        <title>Comparative Genomics of Early-Diverging Mushroom-Forming Fungi Provides Insights into the Origins of Lignocellulose Decay Capabilities.</title>
        <authorList>
            <person name="Nagy L.G."/>
            <person name="Riley R."/>
            <person name="Tritt A."/>
            <person name="Adam C."/>
            <person name="Daum C."/>
            <person name="Floudas D."/>
            <person name="Sun H."/>
            <person name="Yadav J.S."/>
            <person name="Pangilinan J."/>
            <person name="Larsson K.H."/>
            <person name="Matsuura K."/>
            <person name="Barry K."/>
            <person name="Labutti K."/>
            <person name="Kuo R."/>
            <person name="Ohm R.A."/>
            <person name="Bhattacharya S.S."/>
            <person name="Shirouzu T."/>
            <person name="Yoshinaga Y."/>
            <person name="Martin F.M."/>
            <person name="Grigoriev I.V."/>
            <person name="Hibbett D.S."/>
        </authorList>
    </citation>
    <scope>NUCLEOTIDE SEQUENCE [LARGE SCALE GENOMIC DNA]</scope>
    <source>
        <strain evidence="2 3">HHB10207 ss-3</strain>
    </source>
</reference>